<sequence>MSALEFALVLMLALTFMGDNTAKATKETDLSKRCQALYQKAWGRAAETTKETDLTSTPLKTTTTRNPLHGKCAATPCSYQNASQVCGSDCECFTKNSRGKRVWVSGSDSSGFCELVI</sequence>
<feature type="chain" id="PRO_5012262646" description="Defensin" evidence="1">
    <location>
        <begin position="25"/>
        <end position="117"/>
    </location>
</feature>
<dbReference type="EMBL" id="GFPF01008924">
    <property type="protein sequence ID" value="MAA20070.1"/>
    <property type="molecule type" value="Transcribed_RNA"/>
</dbReference>
<protein>
    <recommendedName>
        <fullName evidence="3">Defensin</fullName>
    </recommendedName>
</protein>
<evidence type="ECO:0008006" key="3">
    <source>
        <dbReference type="Google" id="ProtNLM"/>
    </source>
</evidence>
<proteinExistence type="predicted"/>
<evidence type="ECO:0000313" key="2">
    <source>
        <dbReference type="EMBL" id="MAA20070.1"/>
    </source>
</evidence>
<keyword evidence="1" id="KW-0732">Signal</keyword>
<feature type="signal peptide" evidence="1">
    <location>
        <begin position="1"/>
        <end position="24"/>
    </location>
</feature>
<accession>A0A224Z228</accession>
<organism evidence="2">
    <name type="scientific">Rhipicephalus zambeziensis</name>
    <dbReference type="NCBI Taxonomy" id="60191"/>
    <lineage>
        <taxon>Eukaryota</taxon>
        <taxon>Metazoa</taxon>
        <taxon>Ecdysozoa</taxon>
        <taxon>Arthropoda</taxon>
        <taxon>Chelicerata</taxon>
        <taxon>Arachnida</taxon>
        <taxon>Acari</taxon>
        <taxon>Parasitiformes</taxon>
        <taxon>Ixodida</taxon>
        <taxon>Ixodoidea</taxon>
        <taxon>Ixodidae</taxon>
        <taxon>Rhipicephalinae</taxon>
        <taxon>Rhipicephalus</taxon>
        <taxon>Rhipicephalus</taxon>
    </lineage>
</organism>
<dbReference type="AlphaFoldDB" id="A0A224Z228"/>
<reference evidence="2" key="1">
    <citation type="journal article" date="2017" name="Parasit. Vectors">
        <title>Sialotranscriptomics of Rhipicephalus zambeziensis reveals intricate expression profiles of secretory proteins and suggests tight temporal transcriptional regulation during blood-feeding.</title>
        <authorList>
            <person name="de Castro M.H."/>
            <person name="de Klerk D."/>
            <person name="Pienaar R."/>
            <person name="Rees D.J.G."/>
            <person name="Mans B.J."/>
        </authorList>
    </citation>
    <scope>NUCLEOTIDE SEQUENCE</scope>
    <source>
        <tissue evidence="2">Salivary glands</tissue>
    </source>
</reference>
<evidence type="ECO:0000256" key="1">
    <source>
        <dbReference type="SAM" id="SignalP"/>
    </source>
</evidence>
<name>A0A224Z228_9ACAR</name>